<feature type="zinc finger region" description="C3H1-type" evidence="1">
    <location>
        <begin position="506"/>
        <end position="533"/>
    </location>
</feature>
<feature type="compositionally biased region" description="Polar residues" evidence="2">
    <location>
        <begin position="405"/>
        <end position="415"/>
    </location>
</feature>
<dbReference type="Pfam" id="PF25542">
    <property type="entry name" value="zf-CCCH_12"/>
    <property type="match status" value="1"/>
</dbReference>
<feature type="region of interest" description="Disordered" evidence="2">
    <location>
        <begin position="1"/>
        <end position="24"/>
    </location>
</feature>
<dbReference type="HOGENOM" id="CLU_026575_0_0_1"/>
<dbReference type="AlphaFoldDB" id="W2RZA7"/>
<dbReference type="STRING" id="1220924.W2RZA7"/>
<proteinExistence type="predicted"/>
<feature type="domain" description="C3H1-type" evidence="3">
    <location>
        <begin position="506"/>
        <end position="533"/>
    </location>
</feature>
<protein>
    <recommendedName>
        <fullName evidence="3">C3H1-type domain-containing protein</fullName>
    </recommendedName>
</protein>
<keyword evidence="1" id="KW-0862">Zinc</keyword>
<dbReference type="PANTHER" id="PTHR37543:SF1">
    <property type="entry name" value="CCCH ZINC FINGER DNA BINDING PROTEIN (AFU_ORTHOLOGUE AFUA_5G12760)"/>
    <property type="match status" value="1"/>
</dbReference>
<dbReference type="OrthoDB" id="2270193at2759"/>
<feature type="compositionally biased region" description="Polar residues" evidence="2">
    <location>
        <begin position="422"/>
        <end position="435"/>
    </location>
</feature>
<keyword evidence="1" id="KW-0863">Zinc-finger</keyword>
<dbReference type="InterPro" id="IPR057683">
    <property type="entry name" value="DUF7923"/>
</dbReference>
<evidence type="ECO:0000313" key="4">
    <source>
        <dbReference type="EMBL" id="ETN41665.1"/>
    </source>
</evidence>
<dbReference type="PANTHER" id="PTHR37543">
    <property type="entry name" value="CCCH ZINC FINGER DNA BINDING PROTEIN (AFU_ORTHOLOGUE AFUA_5G12760)"/>
    <property type="match status" value="1"/>
</dbReference>
<dbReference type="Pfam" id="PF25540">
    <property type="entry name" value="DUF7923"/>
    <property type="match status" value="1"/>
</dbReference>
<feature type="compositionally biased region" description="Low complexity" evidence="2">
    <location>
        <begin position="352"/>
        <end position="364"/>
    </location>
</feature>
<keyword evidence="1" id="KW-0479">Metal-binding</keyword>
<feature type="region of interest" description="Disordered" evidence="2">
    <location>
        <begin position="616"/>
        <end position="636"/>
    </location>
</feature>
<dbReference type="Pfam" id="PF25543">
    <property type="entry name" value="zf-CCCH_tandem"/>
    <property type="match status" value="1"/>
</dbReference>
<feature type="compositionally biased region" description="Low complexity" evidence="2">
    <location>
        <begin position="326"/>
        <end position="341"/>
    </location>
</feature>
<keyword evidence="5" id="KW-1185">Reference proteome</keyword>
<dbReference type="PROSITE" id="PS50103">
    <property type="entry name" value="ZF_C3H1"/>
    <property type="match status" value="1"/>
</dbReference>
<evidence type="ECO:0000256" key="2">
    <source>
        <dbReference type="SAM" id="MobiDB-lite"/>
    </source>
</evidence>
<dbReference type="eggNOG" id="ENOG502S56J">
    <property type="taxonomic scope" value="Eukaryota"/>
</dbReference>
<dbReference type="InParanoid" id="W2RZA7"/>
<evidence type="ECO:0000313" key="5">
    <source>
        <dbReference type="Proteomes" id="UP000030752"/>
    </source>
</evidence>
<dbReference type="GO" id="GO:0008270">
    <property type="term" value="F:zinc ion binding"/>
    <property type="evidence" value="ECO:0007669"/>
    <property type="project" value="UniProtKB-KW"/>
</dbReference>
<organism evidence="4 5">
    <name type="scientific">Cyphellophora europaea (strain CBS 101466)</name>
    <name type="common">Phialophora europaea</name>
    <dbReference type="NCBI Taxonomy" id="1220924"/>
    <lineage>
        <taxon>Eukaryota</taxon>
        <taxon>Fungi</taxon>
        <taxon>Dikarya</taxon>
        <taxon>Ascomycota</taxon>
        <taxon>Pezizomycotina</taxon>
        <taxon>Eurotiomycetes</taxon>
        <taxon>Chaetothyriomycetidae</taxon>
        <taxon>Chaetothyriales</taxon>
        <taxon>Cyphellophoraceae</taxon>
        <taxon>Cyphellophora</taxon>
    </lineage>
</organism>
<feature type="compositionally biased region" description="Basic and acidic residues" evidence="2">
    <location>
        <begin position="377"/>
        <end position="390"/>
    </location>
</feature>
<dbReference type="VEuPathDB" id="FungiDB:HMPREF1541_03601"/>
<gene>
    <name evidence="4" type="ORF">HMPREF1541_03601</name>
</gene>
<evidence type="ECO:0000256" key="1">
    <source>
        <dbReference type="PROSITE-ProRule" id="PRU00723"/>
    </source>
</evidence>
<evidence type="ECO:0000259" key="3">
    <source>
        <dbReference type="PROSITE" id="PS50103"/>
    </source>
</evidence>
<sequence length="636" mass="70352">MPPPSGDRAARSRSPGNLIDTPSAPNLVRTLTTAQQYLAKGIPELLDRLTKIEEENRSLHADLEDQSAGREQWMKRARKAEERQTAKPYLIAIIDGNGLCFRNRLLHAGNDGAVEAARSLAQDIRLHANLHHKNDLPRTIAVTVYVFLDIDKLALELIAADAIDEPDQLRMFLKCLSSQPLISVVDCNTQAVQSKVEQTYELHLENCHCQHAILALGPSSEYYSVLAEYADDEYTKLKTSLVKPGGGFPPEYLLPFYSAKLTSMHDVPLIPFAGDNTSELHPVQPLGHVVANVRDRPRPAMSDLVNIAESEPISAEAHGVSIQQKSLPSSSLTSFPSAYPSNAEQVRPPIKASSDPASSRSSALSHERSTDSPSRQQDWEVENHLSKLPDRLPTNRPCTEPFENFVSSPTLTSGPFSGGHGRQQSNSSSRTSPGKLTTKRTRRRVAASPPRQSSPPQIALPPAPSVPWNPMVPLRNDILRNRHEQRIDPPLPEISAADHKVFHARIKRQPLCNNHQLRGECPANGCNFDHSPITPQELLVLMHKARDSPCRLGNDCVDFGCPHGHHCRSRVLGPTHHIEHGRCRFRNQHLDVTSLEVDESKIIYCQEADANTKKAAAARMARQSPPTFPSDSDVWA</sequence>
<feature type="compositionally biased region" description="Low complexity" evidence="2">
    <location>
        <begin position="446"/>
        <end position="457"/>
    </location>
</feature>
<reference evidence="4 5" key="1">
    <citation type="submission" date="2013-03" db="EMBL/GenBank/DDBJ databases">
        <title>The Genome Sequence of Phialophora europaea CBS 101466.</title>
        <authorList>
            <consortium name="The Broad Institute Genomics Platform"/>
            <person name="Cuomo C."/>
            <person name="de Hoog S."/>
            <person name="Gorbushina A."/>
            <person name="Walker B."/>
            <person name="Young S.K."/>
            <person name="Zeng Q."/>
            <person name="Gargeya S."/>
            <person name="Fitzgerald M."/>
            <person name="Haas B."/>
            <person name="Abouelleil A."/>
            <person name="Allen A.W."/>
            <person name="Alvarado L."/>
            <person name="Arachchi H.M."/>
            <person name="Berlin A.M."/>
            <person name="Chapman S.B."/>
            <person name="Gainer-Dewar J."/>
            <person name="Goldberg J."/>
            <person name="Griggs A."/>
            <person name="Gujja S."/>
            <person name="Hansen M."/>
            <person name="Howarth C."/>
            <person name="Imamovic A."/>
            <person name="Ireland A."/>
            <person name="Larimer J."/>
            <person name="McCowan C."/>
            <person name="Murphy C."/>
            <person name="Pearson M."/>
            <person name="Poon T.W."/>
            <person name="Priest M."/>
            <person name="Roberts A."/>
            <person name="Saif S."/>
            <person name="Shea T."/>
            <person name="Sisk P."/>
            <person name="Sykes S."/>
            <person name="Wortman J."/>
            <person name="Nusbaum C."/>
            <person name="Birren B."/>
        </authorList>
    </citation>
    <scope>NUCLEOTIDE SEQUENCE [LARGE SCALE GENOMIC DNA]</scope>
    <source>
        <strain evidence="4 5">CBS 101466</strain>
    </source>
</reference>
<dbReference type="Proteomes" id="UP000030752">
    <property type="component" value="Unassembled WGS sequence"/>
</dbReference>
<dbReference type="EMBL" id="KB822719">
    <property type="protein sequence ID" value="ETN41665.1"/>
    <property type="molecule type" value="Genomic_DNA"/>
</dbReference>
<accession>W2RZA7</accession>
<feature type="region of interest" description="Disordered" evidence="2">
    <location>
        <begin position="319"/>
        <end position="470"/>
    </location>
</feature>
<dbReference type="InterPro" id="IPR000571">
    <property type="entry name" value="Znf_CCCH"/>
</dbReference>
<dbReference type="RefSeq" id="XP_008716174.1">
    <property type="nucleotide sequence ID" value="XM_008717952.1"/>
</dbReference>
<name>W2RZA7_CYPE1</name>
<dbReference type="GeneID" id="19970940"/>
<feature type="compositionally biased region" description="Pro residues" evidence="2">
    <location>
        <begin position="458"/>
        <end position="467"/>
    </location>
</feature>
<dbReference type="InterPro" id="IPR057654">
    <property type="entry name" value="Znf-CCCH_tandem"/>
</dbReference>